<evidence type="ECO:0008006" key="7">
    <source>
        <dbReference type="Google" id="ProtNLM"/>
    </source>
</evidence>
<dbReference type="InterPro" id="IPR003690">
    <property type="entry name" value="MTERF"/>
</dbReference>
<evidence type="ECO:0000256" key="3">
    <source>
        <dbReference type="ARBA" id="ARBA00022946"/>
    </source>
</evidence>
<dbReference type="GO" id="GO:0005737">
    <property type="term" value="C:cytoplasm"/>
    <property type="evidence" value="ECO:0007669"/>
    <property type="project" value="UniProtKB-ARBA"/>
</dbReference>
<comment type="similarity">
    <text evidence="1">Belongs to the mTERF family.</text>
</comment>
<dbReference type="FunFam" id="1.25.70.10:FF:000009">
    <property type="entry name" value="BnaA09g42960D protein"/>
    <property type="match status" value="1"/>
</dbReference>
<dbReference type="PANTHER" id="PTHR13068:SF98">
    <property type="entry name" value="TRANSCRIPTION TERMINATION FACTOR MTERF2, CHLOROPLASTIC"/>
    <property type="match status" value="1"/>
</dbReference>
<dbReference type="GO" id="GO:0006353">
    <property type="term" value="P:DNA-templated transcription termination"/>
    <property type="evidence" value="ECO:0007669"/>
    <property type="project" value="UniProtKB-KW"/>
</dbReference>
<keyword evidence="2" id="KW-0804">Transcription</keyword>
<dbReference type="Proteomes" id="UP000467841">
    <property type="component" value="Unassembled WGS sequence"/>
</dbReference>
<feature type="compositionally biased region" description="Acidic residues" evidence="4">
    <location>
        <begin position="655"/>
        <end position="674"/>
    </location>
</feature>
<evidence type="ECO:0000313" key="6">
    <source>
        <dbReference type="Proteomes" id="UP000467841"/>
    </source>
</evidence>
<accession>A0A6D2JM36</accession>
<keyword evidence="6" id="KW-1185">Reference proteome</keyword>
<reference evidence="5" key="1">
    <citation type="submission" date="2020-01" db="EMBL/GenBank/DDBJ databases">
        <authorList>
            <person name="Mishra B."/>
        </authorList>
    </citation>
    <scope>NUCLEOTIDE SEQUENCE [LARGE SCALE GENOMIC DNA]</scope>
</reference>
<dbReference type="InterPro" id="IPR038538">
    <property type="entry name" value="MTERF_sf"/>
</dbReference>
<evidence type="ECO:0000313" key="5">
    <source>
        <dbReference type="EMBL" id="CAA7044813.1"/>
    </source>
</evidence>
<comment type="caution">
    <text evidence="5">The sequence shown here is derived from an EMBL/GenBank/DDBJ whole genome shotgun (WGS) entry which is preliminary data.</text>
</comment>
<keyword evidence="3" id="KW-0809">Transit peptide</keyword>
<dbReference type="AlphaFoldDB" id="A0A6D2JM36"/>
<sequence length="674" mass="78003">MLIAVALSFFHFVSVLCNLFSIQFSELLYFVSTITPSSMLLHCNVGYCSTFSLVASSLRRQDNLDESQDTPVIRRRHNARSLSLFIRHNQDLKHRKNLNESAEAFVPPPRNVDGEERSKLLELSLVTRRTPQFPGSIYAQSASDADVASSLPSLRKFLGSDGDDDGESEREMIAKALEIRRKVTKEIIKESLVRKGRFGITYATNVTDRVGEFVDHVMIEAAALKRLPEFSQSRFNLRARTVIEDSNFVPLVRWLKHHEFSYNRIGKIICMSRGNLDSIRVMIEWLKTIHVKGEFIGVAFLRSKGNILQRSREELDEIVEYLESNGVRRDWMGYVVGRCPELLSFSMEEVKSRVDFFLKMGMNQNDFGTMVFDYPKILGYFSFQEMEKKISYLKEFGLSTEDVGRLLAFKPHLMGCSIEERWKPLVKYFYYLGISKEGMKRILVVKPILYCTDLEKTIAPKVRFFQDMGIPNEAIGNMLVKFPSLLTNSLYKKIRPVVIFLLTRAGVSQKDIGKVIALDPALLGCSIGTKLEPNMRYYISLGIRIHQLGEMIADFPMLLRYNVDNLRPKYRYLRRTMIRPLQDLIEFPRFFSYSLERRIIPRHTIMVENRVNFKLRHMLACTDEEFERRVREKVEGRERFEAGLYSEDSQPSDESISDEEIVVSDSPEEEEELA</sequence>
<evidence type="ECO:0000256" key="1">
    <source>
        <dbReference type="ARBA" id="ARBA00007692"/>
    </source>
</evidence>
<keyword evidence="2" id="KW-0805">Transcription regulation</keyword>
<organism evidence="5 6">
    <name type="scientific">Microthlaspi erraticum</name>
    <dbReference type="NCBI Taxonomy" id="1685480"/>
    <lineage>
        <taxon>Eukaryota</taxon>
        <taxon>Viridiplantae</taxon>
        <taxon>Streptophyta</taxon>
        <taxon>Embryophyta</taxon>
        <taxon>Tracheophyta</taxon>
        <taxon>Spermatophyta</taxon>
        <taxon>Magnoliopsida</taxon>
        <taxon>eudicotyledons</taxon>
        <taxon>Gunneridae</taxon>
        <taxon>Pentapetalae</taxon>
        <taxon>rosids</taxon>
        <taxon>malvids</taxon>
        <taxon>Brassicales</taxon>
        <taxon>Brassicaceae</taxon>
        <taxon>Coluteocarpeae</taxon>
        <taxon>Microthlaspi</taxon>
    </lineage>
</organism>
<keyword evidence="2" id="KW-0806">Transcription termination</keyword>
<gene>
    <name evidence="5" type="ORF">MERR_LOCUS32048</name>
</gene>
<dbReference type="SMART" id="SM00733">
    <property type="entry name" value="Mterf"/>
    <property type="match status" value="9"/>
</dbReference>
<dbReference type="GO" id="GO:0003676">
    <property type="term" value="F:nucleic acid binding"/>
    <property type="evidence" value="ECO:0007669"/>
    <property type="project" value="InterPro"/>
</dbReference>
<proteinExistence type="inferred from homology"/>
<dbReference type="Pfam" id="PF02536">
    <property type="entry name" value="mTERF"/>
    <property type="match status" value="1"/>
</dbReference>
<feature type="region of interest" description="Disordered" evidence="4">
    <location>
        <begin position="641"/>
        <end position="674"/>
    </location>
</feature>
<protein>
    <recommendedName>
        <fullName evidence="7">Transcription termination factor MTERF2, chloroplastic</fullName>
    </recommendedName>
</protein>
<dbReference type="EMBL" id="CACVBM020001307">
    <property type="protein sequence ID" value="CAA7044813.1"/>
    <property type="molecule type" value="Genomic_DNA"/>
</dbReference>
<evidence type="ECO:0000256" key="2">
    <source>
        <dbReference type="ARBA" id="ARBA00022472"/>
    </source>
</evidence>
<dbReference type="OrthoDB" id="637682at2759"/>
<dbReference type="Gene3D" id="1.25.70.10">
    <property type="entry name" value="Transcription termination factor 3, mitochondrial"/>
    <property type="match status" value="1"/>
</dbReference>
<evidence type="ECO:0000256" key="4">
    <source>
        <dbReference type="SAM" id="MobiDB-lite"/>
    </source>
</evidence>
<dbReference type="PANTHER" id="PTHR13068">
    <property type="entry name" value="CGI-12 PROTEIN-RELATED"/>
    <property type="match status" value="1"/>
</dbReference>
<name>A0A6D2JM36_9BRAS</name>